<sequence>MKISTLMSYAHGYVGATKEIVEMEKAGLDVAWVPEAYSFDGVSAMGYIAAKTEKITIASGILNIYSRTPTLMAMTAAGIDALSEGRCMLGLGASGPQVIEGFHGVAYDAPMTRIREVVEICRMVWRR</sequence>
<dbReference type="PANTHER" id="PTHR43244">
    <property type="match status" value="1"/>
</dbReference>
<dbReference type="Gene3D" id="3.20.20.30">
    <property type="entry name" value="Luciferase-like domain"/>
    <property type="match status" value="1"/>
</dbReference>
<feature type="domain" description="Luciferase-like" evidence="2">
    <location>
        <begin position="19"/>
        <end position="126"/>
    </location>
</feature>
<organism evidence="3">
    <name type="scientific">marine metagenome</name>
    <dbReference type="NCBI Taxonomy" id="408172"/>
    <lineage>
        <taxon>unclassified sequences</taxon>
        <taxon>metagenomes</taxon>
        <taxon>ecological metagenomes</taxon>
    </lineage>
</organism>
<dbReference type="InterPro" id="IPR011251">
    <property type="entry name" value="Luciferase-like_dom"/>
</dbReference>
<keyword evidence="1" id="KW-0560">Oxidoreductase</keyword>
<gene>
    <name evidence="3" type="ORF">METZ01_LOCUS381912</name>
</gene>
<dbReference type="SUPFAM" id="SSF51679">
    <property type="entry name" value="Bacterial luciferase-like"/>
    <property type="match status" value="1"/>
</dbReference>
<dbReference type="AlphaFoldDB" id="A0A382U5V1"/>
<dbReference type="InterPro" id="IPR050564">
    <property type="entry name" value="F420-G6PD/mer"/>
</dbReference>
<proteinExistence type="predicted"/>
<dbReference type="Pfam" id="PF00296">
    <property type="entry name" value="Bac_luciferase"/>
    <property type="match status" value="1"/>
</dbReference>
<evidence type="ECO:0000256" key="1">
    <source>
        <dbReference type="ARBA" id="ARBA00023002"/>
    </source>
</evidence>
<feature type="non-terminal residue" evidence="3">
    <location>
        <position position="127"/>
    </location>
</feature>
<dbReference type="InterPro" id="IPR036661">
    <property type="entry name" value="Luciferase-like_sf"/>
</dbReference>
<evidence type="ECO:0000313" key="3">
    <source>
        <dbReference type="EMBL" id="SVD29058.1"/>
    </source>
</evidence>
<reference evidence="3" key="1">
    <citation type="submission" date="2018-05" db="EMBL/GenBank/DDBJ databases">
        <authorList>
            <person name="Lanie J.A."/>
            <person name="Ng W.-L."/>
            <person name="Kazmierczak K.M."/>
            <person name="Andrzejewski T.M."/>
            <person name="Davidsen T.M."/>
            <person name="Wayne K.J."/>
            <person name="Tettelin H."/>
            <person name="Glass J.I."/>
            <person name="Rusch D."/>
            <person name="Podicherti R."/>
            <person name="Tsui H.-C.T."/>
            <person name="Winkler M.E."/>
        </authorList>
    </citation>
    <scope>NUCLEOTIDE SEQUENCE</scope>
</reference>
<evidence type="ECO:0000259" key="2">
    <source>
        <dbReference type="Pfam" id="PF00296"/>
    </source>
</evidence>
<protein>
    <recommendedName>
        <fullName evidence="2">Luciferase-like domain-containing protein</fullName>
    </recommendedName>
</protein>
<dbReference type="EMBL" id="UINC01141367">
    <property type="protein sequence ID" value="SVD29058.1"/>
    <property type="molecule type" value="Genomic_DNA"/>
</dbReference>
<dbReference type="CDD" id="cd01097">
    <property type="entry name" value="Tetrahydromethanopterin_reductase"/>
    <property type="match status" value="1"/>
</dbReference>
<dbReference type="PANTHER" id="PTHR43244:SF1">
    <property type="entry name" value="5,10-METHYLENETETRAHYDROMETHANOPTERIN REDUCTASE"/>
    <property type="match status" value="1"/>
</dbReference>
<name>A0A382U5V1_9ZZZZ</name>
<dbReference type="GO" id="GO:0016705">
    <property type="term" value="F:oxidoreductase activity, acting on paired donors, with incorporation or reduction of molecular oxygen"/>
    <property type="evidence" value="ECO:0007669"/>
    <property type="project" value="InterPro"/>
</dbReference>
<accession>A0A382U5V1</accession>